<dbReference type="AlphaFoldDB" id="A0A3P8TH72"/>
<protein>
    <recommendedName>
        <fullName evidence="1">C-type lectin domain-containing protein</fullName>
    </recommendedName>
</protein>
<accession>A0A3P8TH72</accession>
<dbReference type="InterPro" id="IPR001304">
    <property type="entry name" value="C-type_lectin-like"/>
</dbReference>
<dbReference type="PROSITE" id="PS50041">
    <property type="entry name" value="C_TYPE_LECTIN_2"/>
    <property type="match status" value="1"/>
</dbReference>
<feature type="domain" description="C-type lectin" evidence="1">
    <location>
        <begin position="55"/>
        <end position="177"/>
    </location>
</feature>
<name>A0A3P8TH72_AMPPE</name>
<dbReference type="InterPro" id="IPR016187">
    <property type="entry name" value="CTDL_fold"/>
</dbReference>
<proteinExistence type="predicted"/>
<reference evidence="2" key="2">
    <citation type="submission" date="2025-08" db="UniProtKB">
        <authorList>
            <consortium name="Ensembl"/>
        </authorList>
    </citation>
    <scope>IDENTIFICATION</scope>
</reference>
<evidence type="ECO:0000259" key="1">
    <source>
        <dbReference type="PROSITE" id="PS50041"/>
    </source>
</evidence>
<sequence>MVDLQAPPSYSLVNLRVAGTGSGSFCVLSGLMVVRSFCHGTGGLNWESTQSRFCSGLHQYQFIDEPKTWGEAQQYCREKFTDLATVDNMEDVAQLTAAAGSGYSGRVWIGLYDKSRSWGWSMRDDGYYGTIKKSHIRWSISQPNGSRIETKLCFKQLKCFPPNLGKEFNEQSCCSSF</sequence>
<evidence type="ECO:0000313" key="3">
    <source>
        <dbReference type="Proteomes" id="UP000265080"/>
    </source>
</evidence>
<dbReference type="Ensembl" id="ENSAPET00000023633.1">
    <property type="protein sequence ID" value="ENSAPEP00000023023.1"/>
    <property type="gene ID" value="ENSAPEG00000016394.1"/>
</dbReference>
<dbReference type="PANTHER" id="PTHR45784:SF3">
    <property type="entry name" value="C-TYPE LECTIN DOMAIN FAMILY 4 MEMBER K-LIKE-RELATED"/>
    <property type="match status" value="1"/>
</dbReference>
<dbReference type="STRING" id="161767.ENSAPEP00000023023"/>
<dbReference type="Gene3D" id="3.10.100.10">
    <property type="entry name" value="Mannose-Binding Protein A, subunit A"/>
    <property type="match status" value="1"/>
</dbReference>
<dbReference type="Pfam" id="PF00059">
    <property type="entry name" value="Lectin_C"/>
    <property type="match status" value="1"/>
</dbReference>
<dbReference type="SUPFAM" id="SSF56436">
    <property type="entry name" value="C-type lectin-like"/>
    <property type="match status" value="1"/>
</dbReference>
<keyword evidence="3" id="KW-1185">Reference proteome</keyword>
<reference evidence="2" key="3">
    <citation type="submission" date="2025-09" db="UniProtKB">
        <authorList>
            <consortium name="Ensembl"/>
        </authorList>
    </citation>
    <scope>IDENTIFICATION</scope>
</reference>
<dbReference type="PANTHER" id="PTHR45784">
    <property type="entry name" value="C-TYPE LECTIN DOMAIN FAMILY 20 MEMBER A-RELATED"/>
    <property type="match status" value="1"/>
</dbReference>
<dbReference type="GeneTree" id="ENSGT00940000177388"/>
<reference evidence="2 3" key="1">
    <citation type="submission" date="2018-03" db="EMBL/GenBank/DDBJ databases">
        <title>Finding Nemo's genes: A chromosome-scale reference assembly of the genome of the orange clownfish Amphiprion percula.</title>
        <authorList>
            <person name="Lehmann R."/>
        </authorList>
    </citation>
    <scope>NUCLEOTIDE SEQUENCE</scope>
</reference>
<dbReference type="Proteomes" id="UP000265080">
    <property type="component" value="Chromosome 23"/>
</dbReference>
<dbReference type="InterPro" id="IPR016186">
    <property type="entry name" value="C-type_lectin-like/link_sf"/>
</dbReference>
<organism evidence="2 3">
    <name type="scientific">Amphiprion percula</name>
    <name type="common">Orange clownfish</name>
    <name type="synonym">Lutjanus percula</name>
    <dbReference type="NCBI Taxonomy" id="161767"/>
    <lineage>
        <taxon>Eukaryota</taxon>
        <taxon>Metazoa</taxon>
        <taxon>Chordata</taxon>
        <taxon>Craniata</taxon>
        <taxon>Vertebrata</taxon>
        <taxon>Euteleostomi</taxon>
        <taxon>Actinopterygii</taxon>
        <taxon>Neopterygii</taxon>
        <taxon>Teleostei</taxon>
        <taxon>Neoteleostei</taxon>
        <taxon>Acanthomorphata</taxon>
        <taxon>Ovalentaria</taxon>
        <taxon>Pomacentridae</taxon>
        <taxon>Amphiprion</taxon>
    </lineage>
</organism>
<evidence type="ECO:0000313" key="2">
    <source>
        <dbReference type="Ensembl" id="ENSAPEP00000023023.1"/>
    </source>
</evidence>